<dbReference type="AlphaFoldDB" id="M0PDE2"/>
<sequence>MWSRIVRRLLFGAPDVVVSLDAERRLLVLVVENVGSRAAHDVAVSLDPPWDEVAADVDPDAATPFAPIGVVPPGGRFRTVLAPLDGYDGPRTFESRVRFRDDRGRTAEARAVQTPEAFRRLREPPPREPLTSQRE</sequence>
<feature type="region of interest" description="Disordered" evidence="1">
    <location>
        <begin position="100"/>
        <end position="135"/>
    </location>
</feature>
<gene>
    <name evidence="2" type="ORF">C461_06234</name>
</gene>
<evidence type="ECO:0000256" key="1">
    <source>
        <dbReference type="SAM" id="MobiDB-lite"/>
    </source>
</evidence>
<protein>
    <submittedName>
        <fullName evidence="2">Uncharacterized protein</fullName>
    </submittedName>
</protein>
<proteinExistence type="predicted"/>
<accession>M0PDE2</accession>
<evidence type="ECO:0000313" key="2">
    <source>
        <dbReference type="EMBL" id="EMA68157.1"/>
    </source>
</evidence>
<evidence type="ECO:0000313" key="3">
    <source>
        <dbReference type="Proteomes" id="UP000011575"/>
    </source>
</evidence>
<dbReference type="RefSeq" id="WP_007999591.1">
    <property type="nucleotide sequence ID" value="NZ_AOJI01000019.1"/>
</dbReference>
<keyword evidence="3" id="KW-1185">Reference proteome</keyword>
<name>M0PDE2_9EURY</name>
<dbReference type="OrthoDB" id="380139at2157"/>
<organism evidence="2 3">
    <name type="scientific">Halorubrum aidingense JCM 13560</name>
    <dbReference type="NCBI Taxonomy" id="1230454"/>
    <lineage>
        <taxon>Archaea</taxon>
        <taxon>Methanobacteriati</taxon>
        <taxon>Methanobacteriota</taxon>
        <taxon>Stenosarchaea group</taxon>
        <taxon>Halobacteria</taxon>
        <taxon>Halobacteriales</taxon>
        <taxon>Haloferacaceae</taxon>
        <taxon>Halorubrum</taxon>
    </lineage>
</organism>
<dbReference type="EMBL" id="AOJI01000019">
    <property type="protein sequence ID" value="EMA68157.1"/>
    <property type="molecule type" value="Genomic_DNA"/>
</dbReference>
<dbReference type="PATRIC" id="fig|1230454.4.peg.1262"/>
<reference evidence="2 3" key="1">
    <citation type="journal article" date="2014" name="PLoS Genet.">
        <title>Phylogenetically driven sequencing of extremely halophilic archaea reveals strategies for static and dynamic osmo-response.</title>
        <authorList>
            <person name="Becker E.A."/>
            <person name="Seitzer P.M."/>
            <person name="Tritt A."/>
            <person name="Larsen D."/>
            <person name="Krusor M."/>
            <person name="Yao A.I."/>
            <person name="Wu D."/>
            <person name="Madern D."/>
            <person name="Eisen J.A."/>
            <person name="Darling A.E."/>
            <person name="Facciotti M.T."/>
        </authorList>
    </citation>
    <scope>NUCLEOTIDE SEQUENCE [LARGE SCALE GENOMIC DNA]</scope>
    <source>
        <strain evidence="2 3">JCM 13560</strain>
    </source>
</reference>
<comment type="caution">
    <text evidence="2">The sequence shown here is derived from an EMBL/GenBank/DDBJ whole genome shotgun (WGS) entry which is preliminary data.</text>
</comment>
<feature type="compositionally biased region" description="Basic and acidic residues" evidence="1">
    <location>
        <begin position="117"/>
        <end position="126"/>
    </location>
</feature>
<dbReference type="Proteomes" id="UP000011575">
    <property type="component" value="Unassembled WGS sequence"/>
</dbReference>